<name>A0A9X0R3U7_9PROT</name>
<evidence type="ECO:0000313" key="3">
    <source>
        <dbReference type="EMBL" id="MBC4019214.1"/>
    </source>
</evidence>
<dbReference type="Pfam" id="PF03401">
    <property type="entry name" value="TctC"/>
    <property type="match status" value="1"/>
</dbReference>
<dbReference type="Gene3D" id="3.40.190.150">
    <property type="entry name" value="Bordetella uptake gene, domain 1"/>
    <property type="match status" value="1"/>
</dbReference>
<feature type="signal peptide" evidence="2">
    <location>
        <begin position="1"/>
        <end position="24"/>
    </location>
</feature>
<feature type="chain" id="PRO_5040983888" evidence="2">
    <location>
        <begin position="25"/>
        <end position="325"/>
    </location>
</feature>
<evidence type="ECO:0000256" key="1">
    <source>
        <dbReference type="ARBA" id="ARBA00006987"/>
    </source>
</evidence>
<evidence type="ECO:0000256" key="2">
    <source>
        <dbReference type="SAM" id="SignalP"/>
    </source>
</evidence>
<accession>A0A9X0R3U7</accession>
<keyword evidence="4" id="KW-1185">Reference proteome</keyword>
<organism evidence="3 4">
    <name type="scientific">Siccirubricoccus deserti</name>
    <dbReference type="NCBI Taxonomy" id="2013562"/>
    <lineage>
        <taxon>Bacteria</taxon>
        <taxon>Pseudomonadati</taxon>
        <taxon>Pseudomonadota</taxon>
        <taxon>Alphaproteobacteria</taxon>
        <taxon>Acetobacterales</taxon>
        <taxon>Roseomonadaceae</taxon>
        <taxon>Siccirubricoccus</taxon>
    </lineage>
</organism>
<sequence length="325" mass="34132">MKRRNVLAALAAAPLALTVSRAQGQPQWRPDRPVRVIVPFAAGGSTDTTARLVAEGLTGPLGQPVVVENRAGAGGTVATDFVARSAPDGYTIILGTNTTFAAAPALFPNLPYDPLRDFTPIAIVAFTPNMAAIHPSVPANNLQEFINYARSNPGKISYGSGGPGSSQHLSAALLAHMAGLEMTHVAYRGGAPAAVDLLSGRVQLVINPLIEVLPFIREGKVKAIGTTTRQRASQFPDIPSIGEILPGFEVAGWAGLFAPTGTPAAVMQRLSRDTVTAMNQPAMRQRVEELGSIPVAMDAVEAARFHAAELPKWAELVRISGAKLE</sequence>
<dbReference type="Gene3D" id="3.40.190.10">
    <property type="entry name" value="Periplasmic binding protein-like II"/>
    <property type="match status" value="1"/>
</dbReference>
<dbReference type="RefSeq" id="WP_186773937.1">
    <property type="nucleotide sequence ID" value="NZ_JACOMF010000141.1"/>
</dbReference>
<dbReference type="PANTHER" id="PTHR42928:SF5">
    <property type="entry name" value="BLR1237 PROTEIN"/>
    <property type="match status" value="1"/>
</dbReference>
<gene>
    <name evidence="3" type="ORF">H7965_28770</name>
</gene>
<evidence type="ECO:0000313" key="4">
    <source>
        <dbReference type="Proteomes" id="UP000600101"/>
    </source>
</evidence>
<comment type="similarity">
    <text evidence="1">Belongs to the UPF0065 (bug) family.</text>
</comment>
<protein>
    <submittedName>
        <fullName evidence="3">Tripartite tricarboxylate transporter substrate binding protein</fullName>
    </submittedName>
</protein>
<dbReference type="SUPFAM" id="SSF53850">
    <property type="entry name" value="Periplasmic binding protein-like II"/>
    <property type="match status" value="1"/>
</dbReference>
<dbReference type="InterPro" id="IPR042100">
    <property type="entry name" value="Bug_dom1"/>
</dbReference>
<dbReference type="PANTHER" id="PTHR42928">
    <property type="entry name" value="TRICARBOXYLATE-BINDING PROTEIN"/>
    <property type="match status" value="1"/>
</dbReference>
<dbReference type="AlphaFoldDB" id="A0A9X0R3U7"/>
<reference evidence="3" key="1">
    <citation type="submission" date="2020-08" db="EMBL/GenBank/DDBJ databases">
        <authorList>
            <person name="Hu Y."/>
            <person name="Nguyen S.V."/>
            <person name="Li F."/>
            <person name="Fanning S."/>
        </authorList>
    </citation>
    <scope>NUCLEOTIDE SEQUENCE</scope>
    <source>
        <strain evidence="3">SYSU D8009</strain>
    </source>
</reference>
<proteinExistence type="inferred from homology"/>
<dbReference type="InterPro" id="IPR005064">
    <property type="entry name" value="BUG"/>
</dbReference>
<comment type="caution">
    <text evidence="3">The sequence shown here is derived from an EMBL/GenBank/DDBJ whole genome shotgun (WGS) entry which is preliminary data.</text>
</comment>
<dbReference type="CDD" id="cd13578">
    <property type="entry name" value="PBP2_Bug27"/>
    <property type="match status" value="1"/>
</dbReference>
<dbReference type="Proteomes" id="UP000600101">
    <property type="component" value="Unassembled WGS sequence"/>
</dbReference>
<keyword evidence="2" id="KW-0732">Signal</keyword>
<dbReference type="EMBL" id="JACOMF010000141">
    <property type="protein sequence ID" value="MBC4019214.1"/>
    <property type="molecule type" value="Genomic_DNA"/>
</dbReference>
<dbReference type="PIRSF" id="PIRSF017082">
    <property type="entry name" value="YflP"/>
    <property type="match status" value="1"/>
</dbReference>